<dbReference type="Proteomes" id="UP000190626">
    <property type="component" value="Unassembled WGS sequence"/>
</dbReference>
<keyword evidence="3" id="KW-0812">Transmembrane</keyword>
<dbReference type="EMBL" id="MBTG01000018">
    <property type="protein sequence ID" value="OPH56037.1"/>
    <property type="molecule type" value="Genomic_DNA"/>
</dbReference>
<gene>
    <name evidence="5" type="ORF">BC351_29560</name>
</gene>
<keyword evidence="6" id="KW-1185">Reference proteome</keyword>
<feature type="transmembrane region" description="Helical" evidence="3">
    <location>
        <begin position="350"/>
        <end position="369"/>
    </location>
</feature>
<name>A0A1V4HHN9_9BACL</name>
<dbReference type="AlphaFoldDB" id="A0A1V4HHN9"/>
<evidence type="ECO:0000256" key="3">
    <source>
        <dbReference type="SAM" id="Phobius"/>
    </source>
</evidence>
<accession>A0A1V4HHN9</accession>
<organism evidence="5 6">
    <name type="scientific">Paenibacillus ferrarius</name>
    <dbReference type="NCBI Taxonomy" id="1469647"/>
    <lineage>
        <taxon>Bacteria</taxon>
        <taxon>Bacillati</taxon>
        <taxon>Bacillota</taxon>
        <taxon>Bacilli</taxon>
        <taxon>Bacillales</taxon>
        <taxon>Paenibacillaceae</taxon>
        <taxon>Paenibacillus</taxon>
    </lineage>
</organism>
<dbReference type="OrthoDB" id="2664173at2"/>
<keyword evidence="3" id="KW-0472">Membrane</keyword>
<evidence type="ECO:0000256" key="1">
    <source>
        <dbReference type="ARBA" id="ARBA00023026"/>
    </source>
</evidence>
<protein>
    <recommendedName>
        <fullName evidence="4">Protein OrfX2/OrfX3/P47 domain-containing protein</fullName>
    </recommendedName>
</protein>
<dbReference type="InterPro" id="IPR010567">
    <property type="entry name" value="OrfX2/OrfX3/P47"/>
</dbReference>
<evidence type="ECO:0000313" key="5">
    <source>
        <dbReference type="EMBL" id="OPH56037.1"/>
    </source>
</evidence>
<comment type="caution">
    <text evidence="5">The sequence shown here is derived from an EMBL/GenBank/DDBJ whole genome shotgun (WGS) entry which is preliminary data.</text>
</comment>
<dbReference type="Pfam" id="PF06597">
    <property type="entry name" value="Clostridium_P47"/>
    <property type="match status" value="1"/>
</dbReference>
<keyword evidence="1" id="KW-0843">Virulence</keyword>
<evidence type="ECO:0000313" key="6">
    <source>
        <dbReference type="Proteomes" id="UP000190626"/>
    </source>
</evidence>
<sequence length="421" mass="46443">METYGWDTVYSININRVNSVLAENMNTLPQLIDYSTEIEGMHSHIQCNLAPWEIVKGGSGKLLHLKIPIVNGMLQINSNSKEISNVDVIVQVSLQFLPSNIDPSKHELMFNISELGAIGSKKEGAVSPVTVIDRAGCLSETAKNIVLWLVAKYLVERASIISYVFAQINYVKPGTDTWLSPKQCTYAYVESQEGNGYLSILSVTTDRDMSGLPLLVDPSMMSENANAAYLISKDMILQNIIMPMLPSMYPGSRPDGFYMNSNHCIVNSGSLGTPPVTAGLITYYPRITHLNMTVEGGDLKTSVDGFCDLYANITMNFSIKIKNNSEFNPATSSIAFYEDPDPRNDYSQDIPWYLLWLNLIVGIIVRIVVKIIADSIAQTLQSGSQSFATSPPPFIDWTGVNNAMQVTDAGLDNCYYLKGNI</sequence>
<keyword evidence="3" id="KW-1133">Transmembrane helix</keyword>
<feature type="domain" description="Protein OrfX2/OrfX3/P47" evidence="4">
    <location>
        <begin position="3"/>
        <end position="380"/>
    </location>
</feature>
<proteinExistence type="inferred from homology"/>
<evidence type="ECO:0000259" key="4">
    <source>
        <dbReference type="Pfam" id="PF06597"/>
    </source>
</evidence>
<dbReference type="STRING" id="1469647.BC351_29560"/>
<dbReference type="RefSeq" id="WP_079414542.1">
    <property type="nucleotide sequence ID" value="NZ_MBTG01000018.1"/>
</dbReference>
<comment type="similarity">
    <text evidence="2">Belongs to the TULIP P47 family.</text>
</comment>
<reference evidence="6" key="1">
    <citation type="submission" date="2016-07" db="EMBL/GenBank/DDBJ databases">
        <authorList>
            <person name="Florea S."/>
            <person name="Webb J.S."/>
            <person name="Jaromczyk J."/>
            <person name="Schardl C.L."/>
        </authorList>
    </citation>
    <scope>NUCLEOTIDE SEQUENCE [LARGE SCALE GENOMIC DNA]</scope>
    <source>
        <strain evidence="6">CY1</strain>
    </source>
</reference>
<evidence type="ECO:0000256" key="2">
    <source>
        <dbReference type="ARBA" id="ARBA00035010"/>
    </source>
</evidence>